<comment type="caution">
    <text evidence="2">The sequence shown here is derived from an EMBL/GenBank/DDBJ whole genome shotgun (WGS) entry which is preliminary data.</text>
</comment>
<dbReference type="EMBL" id="JAVRJZ010000004">
    <property type="protein sequence ID" value="KAK2723146.1"/>
    <property type="molecule type" value="Genomic_DNA"/>
</dbReference>
<evidence type="ECO:0000256" key="1">
    <source>
        <dbReference type="SAM" id="MobiDB-lite"/>
    </source>
</evidence>
<feature type="region of interest" description="Disordered" evidence="1">
    <location>
        <begin position="1"/>
        <end position="50"/>
    </location>
</feature>
<accession>A0AA88LG35</accession>
<feature type="compositionally biased region" description="Low complexity" evidence="1">
    <location>
        <begin position="19"/>
        <end position="29"/>
    </location>
</feature>
<organism evidence="2 3">
    <name type="scientific">Artemia franciscana</name>
    <name type="common">Brine shrimp</name>
    <name type="synonym">Artemia sanfranciscana</name>
    <dbReference type="NCBI Taxonomy" id="6661"/>
    <lineage>
        <taxon>Eukaryota</taxon>
        <taxon>Metazoa</taxon>
        <taxon>Ecdysozoa</taxon>
        <taxon>Arthropoda</taxon>
        <taxon>Crustacea</taxon>
        <taxon>Branchiopoda</taxon>
        <taxon>Anostraca</taxon>
        <taxon>Artemiidae</taxon>
        <taxon>Artemia</taxon>
    </lineage>
</organism>
<evidence type="ECO:0000313" key="2">
    <source>
        <dbReference type="EMBL" id="KAK2723146.1"/>
    </source>
</evidence>
<gene>
    <name evidence="2" type="ORF">QYM36_001727</name>
</gene>
<dbReference type="Proteomes" id="UP001187531">
    <property type="component" value="Unassembled WGS sequence"/>
</dbReference>
<sequence>MNWTTTELIDDSKDVTTASISSSHSGLSDSKSEESRVPAHHVTAGEPERAKKKTELIATDVVTAQPKVLQDPMRTSIPICSLQGKTWYERLGLRCIQFIDACGRCLASCGDCCNKQSLDVIASLGHKFKFASNLNGNGSARLIMEEHVDGVANKVECKKEKRATKRKINLENISLPPDQASSSTSIIRAGNIFGTKEIKPMAKMQTGKAKAEALLFEERWPIMQPTVSKLIRQECVSKKEWDDLVVEQEFPEYIKESPALEFFFDKELYDYEEKPKVKNPFEGNTSKLFLEKYIKRFLEKNFQDGMRPGVPVPTQTTIRKLIATINRKANSLSKEERESMYEYLCHSGKFCSFYITKAFRAEEILRRMLEKRGLGADITEALTEDNLQKAVHRLGFEYTVPSLEQVQQTYKNFRIPKTFPSELVVDDYLTQCVLN</sequence>
<dbReference type="Gene3D" id="1.20.1310.10">
    <property type="entry name" value="Cullin Repeats"/>
    <property type="match status" value="1"/>
</dbReference>
<evidence type="ECO:0000313" key="3">
    <source>
        <dbReference type="Proteomes" id="UP001187531"/>
    </source>
</evidence>
<dbReference type="AlphaFoldDB" id="A0AA88LG35"/>
<proteinExistence type="predicted"/>
<protein>
    <submittedName>
        <fullName evidence="2">Uncharacterized protein</fullName>
    </submittedName>
</protein>
<keyword evidence="3" id="KW-1185">Reference proteome</keyword>
<reference evidence="2" key="1">
    <citation type="submission" date="2023-07" db="EMBL/GenBank/DDBJ databases">
        <title>Chromosome-level genome assembly of Artemia franciscana.</title>
        <authorList>
            <person name="Jo E."/>
        </authorList>
    </citation>
    <scope>NUCLEOTIDE SEQUENCE</scope>
    <source>
        <tissue evidence="2">Whole body</tissue>
    </source>
</reference>
<name>A0AA88LG35_ARTSF</name>